<dbReference type="GO" id="GO:0016787">
    <property type="term" value="F:hydrolase activity"/>
    <property type="evidence" value="ECO:0007669"/>
    <property type="project" value="UniProtKB-KW"/>
</dbReference>
<reference evidence="3 4" key="1">
    <citation type="submission" date="2016-11" db="EMBL/GenBank/DDBJ databases">
        <title>Trade-off between light-utilization and light-protection in marine flavobacteria.</title>
        <authorList>
            <person name="Kumagai Y."/>
        </authorList>
    </citation>
    <scope>NUCLEOTIDE SEQUENCE [LARGE SCALE GENOMIC DNA]</scope>
    <source>
        <strain evidence="3 4">NBRC 107125</strain>
    </source>
</reference>
<dbReference type="PANTHER" id="PTHR48081">
    <property type="entry name" value="AB HYDROLASE SUPERFAMILY PROTEIN C4A8.06C"/>
    <property type="match status" value="1"/>
</dbReference>
<protein>
    <recommendedName>
        <fullName evidence="2">BD-FAE-like domain-containing protein</fullName>
    </recommendedName>
</protein>
<proteinExistence type="predicted"/>
<dbReference type="KEGG" id="osg:BST96_17390"/>
<dbReference type="STRING" id="716816.BST96_17390"/>
<dbReference type="EMBL" id="CP019343">
    <property type="protein sequence ID" value="ARN75724.1"/>
    <property type="molecule type" value="Genomic_DNA"/>
</dbReference>
<dbReference type="AlphaFoldDB" id="A0A1X9NFA9"/>
<dbReference type="InterPro" id="IPR050300">
    <property type="entry name" value="GDXG_lipolytic_enzyme"/>
</dbReference>
<dbReference type="Proteomes" id="UP000193450">
    <property type="component" value="Chromosome"/>
</dbReference>
<accession>A0A1X9NFA9</accession>
<dbReference type="RefSeq" id="WP_085759916.1">
    <property type="nucleotide sequence ID" value="NZ_CP019343.1"/>
</dbReference>
<dbReference type="InterPro" id="IPR049492">
    <property type="entry name" value="BD-FAE-like_dom"/>
</dbReference>
<evidence type="ECO:0000256" key="1">
    <source>
        <dbReference type="ARBA" id="ARBA00022801"/>
    </source>
</evidence>
<dbReference type="Pfam" id="PF20434">
    <property type="entry name" value="BD-FAE"/>
    <property type="match status" value="1"/>
</dbReference>
<dbReference type="OrthoDB" id="7444512at2"/>
<feature type="domain" description="BD-FAE-like" evidence="2">
    <location>
        <begin position="183"/>
        <end position="222"/>
    </location>
</feature>
<dbReference type="SUPFAM" id="SSF53474">
    <property type="entry name" value="alpha/beta-Hydrolases"/>
    <property type="match status" value="1"/>
</dbReference>
<evidence type="ECO:0000313" key="4">
    <source>
        <dbReference type="Proteomes" id="UP000193450"/>
    </source>
</evidence>
<gene>
    <name evidence="3" type="ORF">BST96_17390</name>
</gene>
<sequence length="334" mass="35798">MKCIDKAQAGLLLIVSLLFQHSATSQMTAGAEYQVSVQRGIVYGQGLVIKENKKVNRELWLDAYLPDKPQSGPLAAVIYTHGGSFHIGSPRTAFTVDGAITDSPEDYCRLFASLGYACFAIQYRLGSEEPIASGKGYSEEVVNRESIKLMMDRVAIIRSNLNLRPLDINSEQDKALIADTVLSAAEDLKKALDYITDNAKSFNVDTKKIVLGGFSAGAVTSLNVAHGLNAPVAGVFMLSAAPIGFDIFKTVSTTSNSSPALLFTGQYDLAGAITSFEGLITHYSNAGLDFSYAWVPAFGHFYPSGAVSLGGDGTRLSVRERVTQFVARVTTVAD</sequence>
<name>A0A1X9NFA9_9GAMM</name>
<dbReference type="Gene3D" id="3.40.50.1820">
    <property type="entry name" value="alpha/beta hydrolase"/>
    <property type="match status" value="1"/>
</dbReference>
<dbReference type="InterPro" id="IPR029058">
    <property type="entry name" value="AB_hydrolase_fold"/>
</dbReference>
<keyword evidence="4" id="KW-1185">Reference proteome</keyword>
<evidence type="ECO:0000313" key="3">
    <source>
        <dbReference type="EMBL" id="ARN75724.1"/>
    </source>
</evidence>
<evidence type="ECO:0000259" key="2">
    <source>
        <dbReference type="Pfam" id="PF20434"/>
    </source>
</evidence>
<keyword evidence="1" id="KW-0378">Hydrolase</keyword>
<organism evidence="3 4">
    <name type="scientific">Oceanicoccus sagamiensis</name>
    <dbReference type="NCBI Taxonomy" id="716816"/>
    <lineage>
        <taxon>Bacteria</taxon>
        <taxon>Pseudomonadati</taxon>
        <taxon>Pseudomonadota</taxon>
        <taxon>Gammaproteobacteria</taxon>
        <taxon>Cellvibrionales</taxon>
        <taxon>Spongiibacteraceae</taxon>
        <taxon>Oceanicoccus</taxon>
    </lineage>
</organism>